<evidence type="ECO:0000313" key="3">
    <source>
        <dbReference type="Proteomes" id="UP001302349"/>
    </source>
</evidence>
<dbReference type="RefSeq" id="WP_255471521.1">
    <property type="nucleotide sequence ID" value="NZ_CP136051.1"/>
</dbReference>
<name>A0ABZ0IHW2_9BACT</name>
<dbReference type="Proteomes" id="UP001302349">
    <property type="component" value="Chromosome"/>
</dbReference>
<keyword evidence="3" id="KW-1185">Reference proteome</keyword>
<gene>
    <name evidence="2" type="ORF">RT717_16095</name>
</gene>
<sequence length="40" mass="4471">MKIKLLLFAVAVFMLGACTQKTCPTYAKSDVQKEKPAQRL</sequence>
<evidence type="ECO:0000256" key="1">
    <source>
        <dbReference type="SAM" id="SignalP"/>
    </source>
</evidence>
<organism evidence="2 3">
    <name type="scientific">Imperialibacter roseus</name>
    <dbReference type="NCBI Taxonomy" id="1324217"/>
    <lineage>
        <taxon>Bacteria</taxon>
        <taxon>Pseudomonadati</taxon>
        <taxon>Bacteroidota</taxon>
        <taxon>Cytophagia</taxon>
        <taxon>Cytophagales</taxon>
        <taxon>Flammeovirgaceae</taxon>
        <taxon>Imperialibacter</taxon>
    </lineage>
</organism>
<dbReference type="EMBL" id="CP136051">
    <property type="protein sequence ID" value="WOK04603.1"/>
    <property type="molecule type" value="Genomic_DNA"/>
</dbReference>
<keyword evidence="1" id="KW-0732">Signal</keyword>
<evidence type="ECO:0000313" key="2">
    <source>
        <dbReference type="EMBL" id="WOK04603.1"/>
    </source>
</evidence>
<accession>A0ABZ0IHW2</accession>
<dbReference type="PROSITE" id="PS51257">
    <property type="entry name" value="PROKAR_LIPOPROTEIN"/>
    <property type="match status" value="1"/>
</dbReference>
<feature type="signal peptide" evidence="1">
    <location>
        <begin position="1"/>
        <end position="19"/>
    </location>
</feature>
<protein>
    <recommendedName>
        <fullName evidence="4">Lipoprotein</fullName>
    </recommendedName>
</protein>
<feature type="chain" id="PRO_5046488242" description="Lipoprotein" evidence="1">
    <location>
        <begin position="20"/>
        <end position="40"/>
    </location>
</feature>
<reference evidence="2 3" key="1">
    <citation type="journal article" date="2023" name="Microbiol. Resour. Announc.">
        <title>Complete Genome Sequence of Imperialibacter roseus strain P4T.</title>
        <authorList>
            <person name="Tizabi D.R."/>
            <person name="Bachvaroff T."/>
            <person name="Hill R.T."/>
        </authorList>
    </citation>
    <scope>NUCLEOTIDE SEQUENCE [LARGE SCALE GENOMIC DNA]</scope>
    <source>
        <strain evidence="2 3">P4T</strain>
    </source>
</reference>
<proteinExistence type="predicted"/>
<evidence type="ECO:0008006" key="4">
    <source>
        <dbReference type="Google" id="ProtNLM"/>
    </source>
</evidence>